<evidence type="ECO:0000256" key="2">
    <source>
        <dbReference type="ARBA" id="ARBA00022630"/>
    </source>
</evidence>
<dbReference type="InterPro" id="IPR016171">
    <property type="entry name" value="Vanillyl_alc_oxidase_C-sub2"/>
</dbReference>
<dbReference type="GO" id="GO:0016491">
    <property type="term" value="F:oxidoreductase activity"/>
    <property type="evidence" value="ECO:0007669"/>
    <property type="project" value="UniProtKB-KW"/>
</dbReference>
<name>A0A1I3B3X7_9LACT</name>
<reference evidence="6 7" key="1">
    <citation type="submission" date="2016-10" db="EMBL/GenBank/DDBJ databases">
        <authorList>
            <person name="de Groot N.N."/>
        </authorList>
    </citation>
    <scope>NUCLEOTIDE SEQUENCE [LARGE SCALE GENOMIC DNA]</scope>
    <source>
        <strain evidence="6 7">DSM 27630</strain>
    </source>
</reference>
<comment type="cofactor">
    <cofactor evidence="1">
        <name>FAD</name>
        <dbReference type="ChEBI" id="CHEBI:57692"/>
    </cofactor>
</comment>
<dbReference type="PROSITE" id="PS51387">
    <property type="entry name" value="FAD_PCMH"/>
    <property type="match status" value="1"/>
</dbReference>
<dbReference type="SUPFAM" id="SSF55103">
    <property type="entry name" value="FAD-linked oxidases, C-terminal domain"/>
    <property type="match status" value="1"/>
</dbReference>
<dbReference type="SUPFAM" id="SSF56176">
    <property type="entry name" value="FAD-binding/transporter-associated domain-like"/>
    <property type="match status" value="1"/>
</dbReference>
<gene>
    <name evidence="6" type="ORF">SAMN04489868_10399</name>
</gene>
<dbReference type="Gene3D" id="3.30.465.10">
    <property type="match status" value="1"/>
</dbReference>
<evidence type="ECO:0000256" key="3">
    <source>
        <dbReference type="ARBA" id="ARBA00022827"/>
    </source>
</evidence>
<keyword evidence="2" id="KW-0285">Flavoprotein</keyword>
<dbReference type="InterPro" id="IPR016169">
    <property type="entry name" value="FAD-bd_PCMH_sub2"/>
</dbReference>
<evidence type="ECO:0000256" key="4">
    <source>
        <dbReference type="ARBA" id="ARBA00023002"/>
    </source>
</evidence>
<keyword evidence="3" id="KW-0274">FAD</keyword>
<evidence type="ECO:0000313" key="7">
    <source>
        <dbReference type="Proteomes" id="UP000198668"/>
    </source>
</evidence>
<dbReference type="RefSeq" id="WP_245741770.1">
    <property type="nucleotide sequence ID" value="NZ_FOQE01000003.1"/>
</dbReference>
<dbReference type="InterPro" id="IPR004113">
    <property type="entry name" value="FAD-bd_oxidored_4_C"/>
</dbReference>
<dbReference type="InterPro" id="IPR006094">
    <property type="entry name" value="Oxid_FAD_bind_N"/>
</dbReference>
<dbReference type="AlphaFoldDB" id="A0A1I3B3X7"/>
<dbReference type="EMBL" id="FOQE01000003">
    <property type="protein sequence ID" value="SFH56796.1"/>
    <property type="molecule type" value="Genomic_DNA"/>
</dbReference>
<dbReference type="PANTHER" id="PTHR42934:SF2">
    <property type="entry name" value="GLYCOLATE OXIDASE SUBUNIT GLCD"/>
    <property type="match status" value="1"/>
</dbReference>
<evidence type="ECO:0000313" key="6">
    <source>
        <dbReference type="EMBL" id="SFH56796.1"/>
    </source>
</evidence>
<evidence type="ECO:0000259" key="5">
    <source>
        <dbReference type="PROSITE" id="PS51387"/>
    </source>
</evidence>
<keyword evidence="4" id="KW-0560">Oxidoreductase</keyword>
<accession>A0A1I3B3X7</accession>
<proteinExistence type="predicted"/>
<sequence>MKEQPIISVSAAEMQQLKNMIPDEERLFIGDQIPEDYLYDEYVEETGGLFAVALPKTKEEIVQLVKFANQADLSIITRGAGTGLSGATAPTNGELVIDVHLMNQIVDFDEKTMTLTVEPGVLLGEVQEFIEKKGFFYPPDPGSKHSSIGGNVATNAGGMRAVKYGVTRDYVRELDVVLANGEEMKLGSLNIKSSSGYDLKDLFIGSEGTLGITTLIKLKVIPLPKTSLSAIAAFENLKDATDAVLTILKNGVDPTALEFFEKEAIEMSEKDNHLAFPSQKGQAYLLITLDGDSTASVERRMKLLEESALQHHLIELVPLTNPEDDHTAWFLRDKLLTAVVNYTEQVTMDEVVPINHVSTLYQYTKELQAESGLEMISFGHAGDGNLHTCVTRGDIQDQAEWENKRDDVLTKLYHKIDELGGLPSAEHGIGLIKKPYFEKMTADINLAIMRKIKAVIDPDHRLNPSKIF</sequence>
<organism evidence="6 7">
    <name type="scientific">Pisciglobus halotolerans</name>
    <dbReference type="NCBI Taxonomy" id="745365"/>
    <lineage>
        <taxon>Bacteria</taxon>
        <taxon>Bacillati</taxon>
        <taxon>Bacillota</taxon>
        <taxon>Bacilli</taxon>
        <taxon>Lactobacillales</taxon>
        <taxon>Carnobacteriaceae</taxon>
    </lineage>
</organism>
<dbReference type="PANTHER" id="PTHR42934">
    <property type="entry name" value="GLYCOLATE OXIDASE SUBUNIT GLCD"/>
    <property type="match status" value="1"/>
</dbReference>
<dbReference type="GO" id="GO:0071949">
    <property type="term" value="F:FAD binding"/>
    <property type="evidence" value="ECO:0007669"/>
    <property type="project" value="InterPro"/>
</dbReference>
<dbReference type="InterPro" id="IPR016166">
    <property type="entry name" value="FAD-bd_PCMH"/>
</dbReference>
<dbReference type="FunFam" id="1.10.45.10:FF:000001">
    <property type="entry name" value="D-lactate dehydrogenase mitochondrial"/>
    <property type="match status" value="1"/>
</dbReference>
<dbReference type="InterPro" id="IPR051914">
    <property type="entry name" value="FAD-linked_OxidoTrans_Type4"/>
</dbReference>
<protein>
    <submittedName>
        <fullName evidence="6">Glycolate oxidase</fullName>
    </submittedName>
</protein>
<keyword evidence="7" id="KW-1185">Reference proteome</keyword>
<dbReference type="Gene3D" id="1.10.45.10">
    <property type="entry name" value="Vanillyl-alcohol Oxidase, Chain A, domain 4"/>
    <property type="match status" value="1"/>
</dbReference>
<dbReference type="Proteomes" id="UP000198668">
    <property type="component" value="Unassembled WGS sequence"/>
</dbReference>
<dbReference type="InterPro" id="IPR036318">
    <property type="entry name" value="FAD-bd_PCMH-like_sf"/>
</dbReference>
<dbReference type="Pfam" id="PF01565">
    <property type="entry name" value="FAD_binding_4"/>
    <property type="match status" value="1"/>
</dbReference>
<evidence type="ECO:0000256" key="1">
    <source>
        <dbReference type="ARBA" id="ARBA00001974"/>
    </source>
</evidence>
<feature type="domain" description="FAD-binding PCMH-type" evidence="5">
    <location>
        <begin position="45"/>
        <end position="223"/>
    </location>
</feature>
<dbReference type="Pfam" id="PF02913">
    <property type="entry name" value="FAD-oxidase_C"/>
    <property type="match status" value="1"/>
</dbReference>
<dbReference type="Gene3D" id="3.30.70.2740">
    <property type="match status" value="1"/>
</dbReference>
<dbReference type="InterPro" id="IPR016164">
    <property type="entry name" value="FAD-linked_Oxase-like_C"/>
</dbReference>